<dbReference type="SUPFAM" id="SSF56112">
    <property type="entry name" value="Protein kinase-like (PK-like)"/>
    <property type="match status" value="1"/>
</dbReference>
<comment type="caution">
    <text evidence="17">The sequence shown here is derived from an EMBL/GenBank/DDBJ whole genome shotgun (WGS) entry which is preliminary data.</text>
</comment>
<dbReference type="InterPro" id="IPR056802">
    <property type="entry name" value="ATR-like_M-HEAT"/>
</dbReference>
<keyword evidence="5" id="KW-0808">Transferase</keyword>
<evidence type="ECO:0000259" key="15">
    <source>
        <dbReference type="PROSITE" id="PS51189"/>
    </source>
</evidence>
<reference evidence="17 18" key="1">
    <citation type="journal article" date="2019" name="New Phytol.">
        <title>Comparative genomics reveals unique wood-decay strategies and fruiting body development in the Schizophyllaceae.</title>
        <authorList>
            <person name="Almasi E."/>
            <person name="Sahu N."/>
            <person name="Krizsan K."/>
            <person name="Balint B."/>
            <person name="Kovacs G.M."/>
            <person name="Kiss B."/>
            <person name="Cseklye J."/>
            <person name="Drula E."/>
            <person name="Henrissat B."/>
            <person name="Nagy I."/>
            <person name="Chovatia M."/>
            <person name="Adam C."/>
            <person name="LaButti K."/>
            <person name="Lipzen A."/>
            <person name="Riley R."/>
            <person name="Grigoriev I.V."/>
            <person name="Nagy L.G."/>
        </authorList>
    </citation>
    <scope>NUCLEOTIDE SEQUENCE [LARGE SCALE GENOMIC DNA]</scope>
    <source>
        <strain evidence="17 18">NL-1724</strain>
    </source>
</reference>
<dbReference type="InterPro" id="IPR000403">
    <property type="entry name" value="PI3/4_kinase_cat_dom"/>
</dbReference>
<dbReference type="GO" id="GO:0005634">
    <property type="term" value="C:nucleus"/>
    <property type="evidence" value="ECO:0007669"/>
    <property type="project" value="UniProtKB-SubCell"/>
</dbReference>
<dbReference type="InterPro" id="IPR050517">
    <property type="entry name" value="DDR_Repair_Kinase"/>
</dbReference>
<keyword evidence="7" id="KW-0227">DNA damage</keyword>
<dbReference type="EMBL" id="VDMD01000002">
    <property type="protein sequence ID" value="TRM67831.1"/>
    <property type="molecule type" value="Genomic_DNA"/>
</dbReference>
<dbReference type="InterPro" id="IPR018936">
    <property type="entry name" value="PI3/4_kinase_CS"/>
</dbReference>
<evidence type="ECO:0000256" key="3">
    <source>
        <dbReference type="ARBA" id="ARBA00012513"/>
    </source>
</evidence>
<dbReference type="PANTHER" id="PTHR11139">
    <property type="entry name" value="ATAXIA TELANGIECTASIA MUTATED ATM -RELATED"/>
    <property type="match status" value="1"/>
</dbReference>
<dbReference type="PROSITE" id="PS50290">
    <property type="entry name" value="PI3_4_KINASE_3"/>
    <property type="match status" value="1"/>
</dbReference>
<dbReference type="Proteomes" id="UP000320762">
    <property type="component" value="Unassembled WGS sequence"/>
</dbReference>
<comment type="subcellular location">
    <subcellularLocation>
        <location evidence="1">Nucleus</location>
    </subcellularLocation>
</comment>
<evidence type="ECO:0000313" key="17">
    <source>
        <dbReference type="EMBL" id="TRM67831.1"/>
    </source>
</evidence>
<comment type="catalytic activity">
    <reaction evidence="12">
        <text>L-threonyl-[protein] + ATP = O-phospho-L-threonyl-[protein] + ADP + H(+)</text>
        <dbReference type="Rhea" id="RHEA:46608"/>
        <dbReference type="Rhea" id="RHEA-COMP:11060"/>
        <dbReference type="Rhea" id="RHEA-COMP:11605"/>
        <dbReference type="ChEBI" id="CHEBI:15378"/>
        <dbReference type="ChEBI" id="CHEBI:30013"/>
        <dbReference type="ChEBI" id="CHEBI:30616"/>
        <dbReference type="ChEBI" id="CHEBI:61977"/>
        <dbReference type="ChEBI" id="CHEBI:456216"/>
        <dbReference type="EC" id="2.7.11.1"/>
    </reaction>
</comment>
<keyword evidence="6" id="KW-0547">Nucleotide-binding</keyword>
<dbReference type="GO" id="GO:0004674">
    <property type="term" value="F:protein serine/threonine kinase activity"/>
    <property type="evidence" value="ECO:0007669"/>
    <property type="project" value="UniProtKB-KW"/>
</dbReference>
<feature type="domain" description="PI3K/PI4K catalytic" evidence="14">
    <location>
        <begin position="1746"/>
        <end position="2056"/>
    </location>
</feature>
<dbReference type="InterPro" id="IPR057564">
    <property type="entry name" value="HEAT_ATR"/>
</dbReference>
<feature type="domain" description="FATC" evidence="16">
    <location>
        <begin position="2071"/>
        <end position="2103"/>
    </location>
</feature>
<evidence type="ECO:0000256" key="5">
    <source>
        <dbReference type="ARBA" id="ARBA00022679"/>
    </source>
</evidence>
<feature type="domain" description="FAT" evidence="15">
    <location>
        <begin position="1074"/>
        <end position="1637"/>
    </location>
</feature>
<evidence type="ECO:0000256" key="4">
    <source>
        <dbReference type="ARBA" id="ARBA00022527"/>
    </source>
</evidence>
<keyword evidence="11" id="KW-0539">Nucleus</keyword>
<dbReference type="STRING" id="97359.A0A550CSR0"/>
<dbReference type="Pfam" id="PF25030">
    <property type="entry name" value="M-HEAT_ATR"/>
    <property type="match status" value="1"/>
</dbReference>
<evidence type="ECO:0000256" key="7">
    <source>
        <dbReference type="ARBA" id="ARBA00022763"/>
    </source>
</evidence>
<dbReference type="CDD" id="cd00892">
    <property type="entry name" value="PIKKc_ATR"/>
    <property type="match status" value="1"/>
</dbReference>
<dbReference type="InterPro" id="IPR011009">
    <property type="entry name" value="Kinase-like_dom_sf"/>
</dbReference>
<dbReference type="PROSITE" id="PS51189">
    <property type="entry name" value="FAT"/>
    <property type="match status" value="1"/>
</dbReference>
<gene>
    <name evidence="17" type="ORF">BD626DRAFT_449908</name>
</gene>
<keyword evidence="18" id="KW-1185">Reference proteome</keyword>
<dbReference type="PROSITE" id="PS51190">
    <property type="entry name" value="FATC"/>
    <property type="match status" value="1"/>
</dbReference>
<dbReference type="InterPro" id="IPR011990">
    <property type="entry name" value="TPR-like_helical_dom_sf"/>
</dbReference>
<dbReference type="OrthoDB" id="381190at2759"/>
<proteinExistence type="inferred from homology"/>
<dbReference type="EC" id="2.7.11.1" evidence="3"/>
<dbReference type="Pfam" id="PF23593">
    <property type="entry name" value="HEAT_ATR"/>
    <property type="match status" value="1"/>
</dbReference>
<evidence type="ECO:0000256" key="12">
    <source>
        <dbReference type="ARBA" id="ARBA00047899"/>
    </source>
</evidence>
<evidence type="ECO:0000256" key="10">
    <source>
        <dbReference type="ARBA" id="ARBA00023204"/>
    </source>
</evidence>
<evidence type="ECO:0000256" key="1">
    <source>
        <dbReference type="ARBA" id="ARBA00004123"/>
    </source>
</evidence>
<dbReference type="GO" id="GO:0000077">
    <property type="term" value="P:DNA damage checkpoint signaling"/>
    <property type="evidence" value="ECO:0007669"/>
    <property type="project" value="TreeGrafter"/>
</dbReference>
<evidence type="ECO:0000256" key="11">
    <source>
        <dbReference type="ARBA" id="ARBA00023242"/>
    </source>
</evidence>
<evidence type="ECO:0000313" key="18">
    <source>
        <dbReference type="Proteomes" id="UP000320762"/>
    </source>
</evidence>
<dbReference type="Pfam" id="PF00454">
    <property type="entry name" value="PI3_PI4_kinase"/>
    <property type="match status" value="1"/>
</dbReference>
<evidence type="ECO:0000256" key="8">
    <source>
        <dbReference type="ARBA" id="ARBA00022777"/>
    </source>
</evidence>
<evidence type="ECO:0000259" key="16">
    <source>
        <dbReference type="PROSITE" id="PS51190"/>
    </source>
</evidence>
<comment type="catalytic activity">
    <reaction evidence="13">
        <text>L-seryl-[protein] + ATP = O-phospho-L-seryl-[protein] + ADP + H(+)</text>
        <dbReference type="Rhea" id="RHEA:17989"/>
        <dbReference type="Rhea" id="RHEA-COMP:9863"/>
        <dbReference type="Rhea" id="RHEA-COMP:11604"/>
        <dbReference type="ChEBI" id="CHEBI:15378"/>
        <dbReference type="ChEBI" id="CHEBI:29999"/>
        <dbReference type="ChEBI" id="CHEBI:30616"/>
        <dbReference type="ChEBI" id="CHEBI:83421"/>
        <dbReference type="ChEBI" id="CHEBI:456216"/>
        <dbReference type="EC" id="2.7.11.1"/>
    </reaction>
</comment>
<dbReference type="InterPro" id="IPR012993">
    <property type="entry name" value="UME"/>
</dbReference>
<dbReference type="SMART" id="SM00802">
    <property type="entry name" value="UME"/>
    <property type="match status" value="1"/>
</dbReference>
<keyword evidence="9" id="KW-0067">ATP-binding</keyword>
<dbReference type="InterPro" id="IPR036940">
    <property type="entry name" value="PI3/4_kinase_cat_sf"/>
</dbReference>
<dbReference type="SMART" id="SM01343">
    <property type="entry name" value="FATC"/>
    <property type="match status" value="1"/>
</dbReference>
<dbReference type="GO" id="GO:0005524">
    <property type="term" value="F:ATP binding"/>
    <property type="evidence" value="ECO:0007669"/>
    <property type="project" value="UniProtKB-KW"/>
</dbReference>
<sequence length="2103" mass="237282">MFRRLLSFRLTQQDRPEWAQLDYDLTKLCKECKSFVIPKVDILRIVSMTVEGTSSEDTNASQAVAALCSVDLLRIEHDEEVVERIRKAANDLDPQNTFGILERLEQHILDLQLAHSKPVRIWRDDVHALVQEIVAPQVVSWMDDDTDDAMFVRRALREVQLRLRKEKTPQTTVERIAVAQRLARFACVLSQCDGTDCASHVNAATSCIPKLFPALANLCDGPEEVITSQLKKAVLDALSHFLKHHACDSVDSLEQPTHTVVYGLVDRDRGVRMASGRALKSLLAVYHAGGMASRQKMTPLFVELSRIAEQGKAPLTETLILSVCSAAKSASSEITGQGLCFLIAQLARQNPMVRGMAFTQIQSLAEFHKKSTYALFMAHNELITPYVIFRLCSQPDLIVETCKVLAIQQGDFINVAIPRTLHFLFAACETKVLEILERKIGVALHYLYVTNATEILAQIFRAPTVQDTQRAIHLVVSICKKGAQGDDAEKIDSFMVVKSHAVSVLSDLVVDLGSEMEEARELALDALKRLQTHLREDKSELHVFLKNNMLGHVSNVGGMLQDAKGKKNVEDKRRILRSLGTFINYVGEAVRFIAPQIMACYQSVIMVPELSEATLESWSSFLHAIQWKDIGSVIGTTSSTFVLGWPSFSERARGIALDALEYMVPNGENSLGDALNECADCGGIDELKNVHLRLQRLRLHLSSSERLRAILSRAVSLNMTVATQGLLEFKAFAVHPGNRPFLTRLSSGDMFDALVGRTLSALITAACRDGEDTGQLRLLAFECIGIIGAMDPDRCELPLTETSMIVMKNFNDEDEAIAFIMHLLQNLLVVTFSTATDSKHQTQIAFIIQELMKICKFTPGLVALGRGQAVALKVRNRWNSLPKFVVDAVMPYLEGRLSLGAPNILDTQKPATDVGLELPLYPRQSTYREWMQKWVYHLITKVSQGMAHKIFSVFRYCVNQNDAVIAHHLLPHLVLNVLISGASEDVDAVMQEIVLVLEDLSDQSSTSTPEKRLLSTQAVFMLLDHLNKWVRLTRQGILNRKKLEPRKGRSDGATQEEEWLVRVDSTLSIIDENLMAVAALESKSYARALMGFERLTRTLRERDAAHPDLPAYYERMHELYSHLDEPDGMEGVSSLILSPSLEHQIREHESTGRWTSAQSCWEVRLQQSPDNINFHLGLLRSLRNLGHYDTLRTHVRGVLVRHPEWESALAGYAVESAWMVGAWDDVASLTEQTTSDAPQLLIANVILAMRADDFTKVNAALEAARAALGRSVVAAGVTGYRRSYESTLDLHMTRELELIYRTSKENDSTRRRQHMQNLTSELSSRLDSTLPAFRIREPILSMRRAAFSMGSKHSAMIGDQIGRLWLSSAKIARKAGQWQTAYSALLQAQQNKAPYSFIESAKYVKATGDPLRALQELENSMKLMGILEENMYDLTVDQSELKMIKAKAHLLRARWINESDRYDVGTIQKVFSKATDMNPHWESVQFRLGQFHDSCFKSVLETNPRMASKQSRMLFHVVKAFAKAMRYGSKYIYQTVPRLLTIWLDTGENPEVLANWSTQKQKGEPVIVEAFRDMNTHVADAIKKVPTYKWYTAFPQIVSRIGLQNDTAYEMLADLISRVISEYPNQTLWLFTSAVKSKQGQRKMRGRELMSKLRNDPTNAHTKLSDLIVKSELMTTHLLGLCEYRVEDKGVSSLSMSRHFPDLHKIGCSNLIIPLQESMIASLPPASSDDASHRPFADDLPTFNGFNDEIDVMQTLAKPRKITIRGSNGQIYMFLGKPKDDLRKDARLMDLFSIINKLFKANSESRRRQLHIRTYGVVTLNEECGFIQWVPNTTPVRPILQKLYGARGIPSWYNEFAKIFETIQQQPKEAGRLFRDYILVKYPPVFHEWFLETFPEPTAWLTSRLNYSHTTAVMSMVGYVLGLGDRHLENILLDIVTGHAIHVDFNCLFEKGKTLTVAEVVPFRLTQNMVDGMGVAGVEGFYRIACEVTMDILRNNKDPIMSVLDAFIHDPLVEWEERKRSLDRKQELQRKNVNAVKAKTDLNALARNSLNLIGRKLRGELPEKKESPVWKEVSTGKLVQTLIEESTSPQNLGRMYFGWCPWH</sequence>
<comment type="similarity">
    <text evidence="2">Belongs to the PI3/PI4-kinase family. ATM subfamily.</text>
</comment>
<dbReference type="GO" id="GO:0006281">
    <property type="term" value="P:DNA repair"/>
    <property type="evidence" value="ECO:0007669"/>
    <property type="project" value="UniProtKB-KW"/>
</dbReference>
<evidence type="ECO:0000256" key="9">
    <source>
        <dbReference type="ARBA" id="ARBA00022840"/>
    </source>
</evidence>
<dbReference type="PROSITE" id="PS00916">
    <property type="entry name" value="PI3_4_KINASE_2"/>
    <property type="match status" value="1"/>
</dbReference>
<evidence type="ECO:0000256" key="13">
    <source>
        <dbReference type="ARBA" id="ARBA00048679"/>
    </source>
</evidence>
<dbReference type="SMART" id="SM00146">
    <property type="entry name" value="PI3Kc"/>
    <property type="match status" value="1"/>
</dbReference>
<dbReference type="InterPro" id="IPR003152">
    <property type="entry name" value="FATC_dom"/>
</dbReference>
<organism evidence="17 18">
    <name type="scientific">Schizophyllum amplum</name>
    <dbReference type="NCBI Taxonomy" id="97359"/>
    <lineage>
        <taxon>Eukaryota</taxon>
        <taxon>Fungi</taxon>
        <taxon>Dikarya</taxon>
        <taxon>Basidiomycota</taxon>
        <taxon>Agaricomycotina</taxon>
        <taxon>Agaricomycetes</taxon>
        <taxon>Agaricomycetidae</taxon>
        <taxon>Agaricales</taxon>
        <taxon>Schizophyllaceae</taxon>
        <taxon>Schizophyllum</taxon>
    </lineage>
</organism>
<evidence type="ECO:0000256" key="6">
    <source>
        <dbReference type="ARBA" id="ARBA00022741"/>
    </source>
</evidence>
<dbReference type="GO" id="GO:0005694">
    <property type="term" value="C:chromosome"/>
    <property type="evidence" value="ECO:0007669"/>
    <property type="project" value="TreeGrafter"/>
</dbReference>
<dbReference type="Gene3D" id="3.30.1010.10">
    <property type="entry name" value="Phosphatidylinositol 3-kinase Catalytic Subunit, Chain A, domain 4"/>
    <property type="match status" value="1"/>
</dbReference>
<keyword evidence="4" id="KW-0723">Serine/threonine-protein kinase</keyword>
<dbReference type="GO" id="GO:0000723">
    <property type="term" value="P:telomere maintenance"/>
    <property type="evidence" value="ECO:0007669"/>
    <property type="project" value="TreeGrafter"/>
</dbReference>
<dbReference type="InterPro" id="IPR003151">
    <property type="entry name" value="PIK-rel_kinase_FAT"/>
</dbReference>
<dbReference type="Pfam" id="PF02260">
    <property type="entry name" value="FATC"/>
    <property type="match status" value="1"/>
</dbReference>
<dbReference type="PANTHER" id="PTHR11139:SF125">
    <property type="entry name" value="SERINE_THREONINE-PROTEIN KINASE MEC1"/>
    <property type="match status" value="1"/>
</dbReference>
<protein>
    <recommendedName>
        <fullName evidence="3">non-specific serine/threonine protein kinase</fullName>
        <ecNumber evidence="3">2.7.11.1</ecNumber>
    </recommendedName>
</protein>
<keyword evidence="10" id="KW-0234">DNA repair</keyword>
<keyword evidence="8" id="KW-0418">Kinase</keyword>
<accession>A0A550CSR0</accession>
<dbReference type="Gene3D" id="1.25.40.10">
    <property type="entry name" value="Tetratricopeptide repeat domain"/>
    <property type="match status" value="1"/>
</dbReference>
<name>A0A550CSR0_9AGAR</name>
<dbReference type="InterPro" id="IPR014009">
    <property type="entry name" value="PIK_FAT"/>
</dbReference>
<dbReference type="SUPFAM" id="SSF48452">
    <property type="entry name" value="TPR-like"/>
    <property type="match status" value="1"/>
</dbReference>
<dbReference type="Pfam" id="PF08064">
    <property type="entry name" value="UME"/>
    <property type="match status" value="1"/>
</dbReference>
<dbReference type="Gene3D" id="1.10.1070.11">
    <property type="entry name" value="Phosphatidylinositol 3-/4-kinase, catalytic domain"/>
    <property type="match status" value="1"/>
</dbReference>
<evidence type="ECO:0000259" key="14">
    <source>
        <dbReference type="PROSITE" id="PS50290"/>
    </source>
</evidence>
<dbReference type="InterPro" id="IPR016024">
    <property type="entry name" value="ARM-type_fold"/>
</dbReference>
<evidence type="ECO:0000256" key="2">
    <source>
        <dbReference type="ARBA" id="ARBA00010769"/>
    </source>
</evidence>
<dbReference type="Pfam" id="PF02259">
    <property type="entry name" value="FAT"/>
    <property type="match status" value="1"/>
</dbReference>
<dbReference type="SUPFAM" id="SSF48371">
    <property type="entry name" value="ARM repeat"/>
    <property type="match status" value="1"/>
</dbReference>